<feature type="domain" description="NACHT" evidence="3">
    <location>
        <begin position="324"/>
        <end position="391"/>
    </location>
</feature>
<dbReference type="PANTHER" id="PTHR24106">
    <property type="entry name" value="NACHT, LRR AND CARD DOMAINS-CONTAINING"/>
    <property type="match status" value="1"/>
</dbReference>
<evidence type="ECO:0000256" key="1">
    <source>
        <dbReference type="ARBA" id="ARBA00022614"/>
    </source>
</evidence>
<dbReference type="InterPro" id="IPR051261">
    <property type="entry name" value="NLR"/>
</dbReference>
<keyword evidence="1" id="KW-0433">Leucine-rich repeat</keyword>
<dbReference type="InterPro" id="IPR007111">
    <property type="entry name" value="NACHT_NTPase"/>
</dbReference>
<evidence type="ECO:0000259" key="3">
    <source>
        <dbReference type="Pfam" id="PF05729"/>
    </source>
</evidence>
<keyword evidence="5" id="KW-1185">Reference proteome</keyword>
<comment type="caution">
    <text evidence="4">The sequence shown here is derived from an EMBL/GenBank/DDBJ whole genome shotgun (WGS) entry which is preliminary data.</text>
</comment>
<sequence length="411" mass="46830">MDVLLTNLIKGNLFPRAVLWIISQPSGVKKIPAKYIDKVLVCKEIDAQHRLTEIGKNGILAAYEMELIETETDSELYMIDTNNEDEEKLVKTYNEIFTDLKKKTVRTVLTKGVAGIGKTFQTKLFMFDWAKGKSNKDVDIIVPLRFSKLSKRKEALSLDSLLKSIFHDVAGVEKKKVAFILDGLENNELPLDFDNNTELTDIKKPASMDVILTNLIKGNLLPNAFVWIISQPSGVHKISNEYIEQVTECRAWAKDETQDSFFTWNKDQVRPLLAKAEDNIEAIFPLDLSKLDLIKGKPISFMELLNYFFMEIKELAISNYARFKLVFVLDGLNACQHLLHFDNNETVTDVREQASVDVLITNLIKGHLLPTAQVWITSRPSAAEQLPDDYIDRKTEIRGKMVILIFTKVFD</sequence>
<accession>A0ABV0N8A9</accession>
<feature type="domain" description="NACHT" evidence="3">
    <location>
        <begin position="106"/>
        <end position="266"/>
    </location>
</feature>
<evidence type="ECO:0000256" key="2">
    <source>
        <dbReference type="ARBA" id="ARBA00022737"/>
    </source>
</evidence>
<protein>
    <recommendedName>
        <fullName evidence="3">NACHT domain-containing protein</fullName>
    </recommendedName>
</protein>
<name>A0ABV0N8A9_9TELE</name>
<dbReference type="Gene3D" id="3.40.50.300">
    <property type="entry name" value="P-loop containing nucleotide triphosphate hydrolases"/>
    <property type="match status" value="2"/>
</dbReference>
<dbReference type="Pfam" id="PF05729">
    <property type="entry name" value="NACHT"/>
    <property type="match status" value="2"/>
</dbReference>
<dbReference type="EMBL" id="JAHRIO010030245">
    <property type="protein sequence ID" value="MEQ2167596.1"/>
    <property type="molecule type" value="Genomic_DNA"/>
</dbReference>
<dbReference type="InterPro" id="IPR027417">
    <property type="entry name" value="P-loop_NTPase"/>
</dbReference>
<evidence type="ECO:0000313" key="5">
    <source>
        <dbReference type="Proteomes" id="UP001476798"/>
    </source>
</evidence>
<reference evidence="4 5" key="1">
    <citation type="submission" date="2021-06" db="EMBL/GenBank/DDBJ databases">
        <authorList>
            <person name="Palmer J.M."/>
        </authorList>
    </citation>
    <scope>NUCLEOTIDE SEQUENCE [LARGE SCALE GENOMIC DNA]</scope>
    <source>
        <strain evidence="4 5">GA_2019</strain>
        <tissue evidence="4">Muscle</tissue>
    </source>
</reference>
<proteinExistence type="predicted"/>
<organism evidence="4 5">
    <name type="scientific">Goodea atripinnis</name>
    <dbReference type="NCBI Taxonomy" id="208336"/>
    <lineage>
        <taxon>Eukaryota</taxon>
        <taxon>Metazoa</taxon>
        <taxon>Chordata</taxon>
        <taxon>Craniata</taxon>
        <taxon>Vertebrata</taxon>
        <taxon>Euteleostomi</taxon>
        <taxon>Actinopterygii</taxon>
        <taxon>Neopterygii</taxon>
        <taxon>Teleostei</taxon>
        <taxon>Neoteleostei</taxon>
        <taxon>Acanthomorphata</taxon>
        <taxon>Ovalentaria</taxon>
        <taxon>Atherinomorphae</taxon>
        <taxon>Cyprinodontiformes</taxon>
        <taxon>Goodeidae</taxon>
        <taxon>Goodea</taxon>
    </lineage>
</organism>
<gene>
    <name evidence="4" type="ORF">GOODEAATRI_005657</name>
</gene>
<keyword evidence="2" id="KW-0677">Repeat</keyword>
<evidence type="ECO:0000313" key="4">
    <source>
        <dbReference type="EMBL" id="MEQ2167596.1"/>
    </source>
</evidence>
<dbReference type="Proteomes" id="UP001476798">
    <property type="component" value="Unassembled WGS sequence"/>
</dbReference>